<evidence type="ECO:0000256" key="3">
    <source>
        <dbReference type="ARBA" id="ARBA00022781"/>
    </source>
</evidence>
<proteinExistence type="predicted"/>
<evidence type="ECO:0000313" key="8">
    <source>
        <dbReference type="Proteomes" id="UP000177354"/>
    </source>
</evidence>
<protein>
    <submittedName>
        <fullName evidence="7">Uncharacterized protein</fullName>
    </submittedName>
</protein>
<organism evidence="7 8">
    <name type="scientific">Candidatus Gottesmanbacteria bacterium RIFCSPHIGHO2_01_FULL_40_15</name>
    <dbReference type="NCBI Taxonomy" id="1798376"/>
    <lineage>
        <taxon>Bacteria</taxon>
        <taxon>Candidatus Gottesmaniibacteriota</taxon>
    </lineage>
</organism>
<dbReference type="PANTHER" id="PTHR11910">
    <property type="entry name" value="ATP SYNTHASE DELTA CHAIN"/>
    <property type="match status" value="1"/>
</dbReference>
<comment type="subcellular location">
    <subcellularLocation>
        <location evidence="1">Membrane</location>
    </subcellularLocation>
</comment>
<keyword evidence="2" id="KW-0813">Transport</keyword>
<dbReference type="GO" id="GO:0016020">
    <property type="term" value="C:membrane"/>
    <property type="evidence" value="ECO:0007669"/>
    <property type="project" value="UniProtKB-SubCell"/>
</dbReference>
<keyword evidence="6" id="KW-0066">ATP synthesis</keyword>
<dbReference type="AlphaFoldDB" id="A0A1F5Z879"/>
<dbReference type="EMBL" id="MFJF01000002">
    <property type="protein sequence ID" value="OGG08387.1"/>
    <property type="molecule type" value="Genomic_DNA"/>
</dbReference>
<reference evidence="7 8" key="1">
    <citation type="journal article" date="2016" name="Nat. Commun.">
        <title>Thousands of microbial genomes shed light on interconnected biogeochemical processes in an aquifer system.</title>
        <authorList>
            <person name="Anantharaman K."/>
            <person name="Brown C.T."/>
            <person name="Hug L.A."/>
            <person name="Sharon I."/>
            <person name="Castelle C.J."/>
            <person name="Probst A.J."/>
            <person name="Thomas B.C."/>
            <person name="Singh A."/>
            <person name="Wilkins M.J."/>
            <person name="Karaoz U."/>
            <person name="Brodie E.L."/>
            <person name="Williams K.H."/>
            <person name="Hubbard S.S."/>
            <person name="Banfield J.F."/>
        </authorList>
    </citation>
    <scope>NUCLEOTIDE SEQUENCE [LARGE SCALE GENOMIC DNA]</scope>
</reference>
<dbReference type="GO" id="GO:0046933">
    <property type="term" value="F:proton-transporting ATP synthase activity, rotational mechanism"/>
    <property type="evidence" value="ECO:0007669"/>
    <property type="project" value="InterPro"/>
</dbReference>
<dbReference type="Proteomes" id="UP000177354">
    <property type="component" value="Unassembled WGS sequence"/>
</dbReference>
<sequence>MKGTNNLLKTTVAEVRTPVSLSEDQEKNLLKILAKIKGKDIKLSYRIDKSVLSGFVVLIGDWYLDASLSTDLKNLRENLI</sequence>
<evidence type="ECO:0000256" key="5">
    <source>
        <dbReference type="ARBA" id="ARBA00023136"/>
    </source>
</evidence>
<comment type="caution">
    <text evidence="7">The sequence shown here is derived from an EMBL/GenBank/DDBJ whole genome shotgun (WGS) entry which is preliminary data.</text>
</comment>
<evidence type="ECO:0000256" key="2">
    <source>
        <dbReference type="ARBA" id="ARBA00022448"/>
    </source>
</evidence>
<dbReference type="InterPro" id="IPR000711">
    <property type="entry name" value="ATPase_OSCP/dsu"/>
</dbReference>
<accession>A0A1F5Z879</accession>
<keyword evidence="4" id="KW-0406">Ion transport</keyword>
<evidence type="ECO:0000313" key="7">
    <source>
        <dbReference type="EMBL" id="OGG08387.1"/>
    </source>
</evidence>
<evidence type="ECO:0000256" key="6">
    <source>
        <dbReference type="ARBA" id="ARBA00023310"/>
    </source>
</evidence>
<evidence type="ECO:0000256" key="4">
    <source>
        <dbReference type="ARBA" id="ARBA00023065"/>
    </source>
</evidence>
<gene>
    <name evidence="7" type="ORF">A2777_03005</name>
</gene>
<evidence type="ECO:0000256" key="1">
    <source>
        <dbReference type="ARBA" id="ARBA00004370"/>
    </source>
</evidence>
<dbReference type="Pfam" id="PF00213">
    <property type="entry name" value="OSCP"/>
    <property type="match status" value="1"/>
</dbReference>
<name>A0A1F5Z879_9BACT</name>
<keyword evidence="3" id="KW-0375">Hydrogen ion transport</keyword>
<keyword evidence="5" id="KW-0472">Membrane</keyword>